<dbReference type="GO" id="GO:0005886">
    <property type="term" value="C:plasma membrane"/>
    <property type="evidence" value="ECO:0007669"/>
    <property type="project" value="UniProtKB-SubCell"/>
</dbReference>
<keyword evidence="5 6" id="KW-0472">Membrane</keyword>
<dbReference type="AlphaFoldDB" id="A0A0F4LKE4"/>
<feature type="transmembrane region" description="Helical" evidence="6">
    <location>
        <begin position="316"/>
        <end position="335"/>
    </location>
</feature>
<evidence type="ECO:0000313" key="7">
    <source>
        <dbReference type="EMBL" id="KJY58719.1"/>
    </source>
</evidence>
<feature type="transmembrane region" description="Helical" evidence="6">
    <location>
        <begin position="260"/>
        <end position="281"/>
    </location>
</feature>
<evidence type="ECO:0000256" key="6">
    <source>
        <dbReference type="SAM" id="Phobius"/>
    </source>
</evidence>
<dbReference type="RefSeq" id="WP_046324001.1">
    <property type="nucleotide sequence ID" value="NZ_JBHTMT010000002.1"/>
</dbReference>
<protein>
    <submittedName>
        <fullName evidence="7">Major facilitator superfamily permease</fullName>
    </submittedName>
</protein>
<keyword evidence="2" id="KW-1003">Cell membrane</keyword>
<feature type="transmembrane region" description="Helical" evidence="6">
    <location>
        <begin position="384"/>
        <end position="405"/>
    </location>
</feature>
<evidence type="ECO:0000256" key="1">
    <source>
        <dbReference type="ARBA" id="ARBA00004651"/>
    </source>
</evidence>
<dbReference type="GO" id="GO:0022857">
    <property type="term" value="F:transmembrane transporter activity"/>
    <property type="evidence" value="ECO:0007669"/>
    <property type="project" value="InterPro"/>
</dbReference>
<evidence type="ECO:0000256" key="2">
    <source>
        <dbReference type="ARBA" id="ARBA00022475"/>
    </source>
</evidence>
<dbReference type="SUPFAM" id="SSF103473">
    <property type="entry name" value="MFS general substrate transporter"/>
    <property type="match status" value="1"/>
</dbReference>
<dbReference type="HOGENOM" id="CLU_051151_2_1_9"/>
<comment type="subcellular location">
    <subcellularLocation>
        <location evidence="1">Cell membrane</location>
        <topology evidence="1">Multi-pass membrane protein</topology>
    </subcellularLocation>
</comment>
<reference evidence="7 8" key="1">
    <citation type="submission" date="2015-01" db="EMBL/GenBank/DDBJ databases">
        <title>Comparative genomics of the lactic acid bacteria isolated from the honey bee gut.</title>
        <authorList>
            <person name="Ellegaard K.M."/>
            <person name="Tamarit D."/>
            <person name="Javelind E."/>
            <person name="Olofsson T."/>
            <person name="Andersson S.G."/>
            <person name="Vasquez A."/>
        </authorList>
    </citation>
    <scope>NUCLEOTIDE SEQUENCE [LARGE SCALE GENOMIC DNA]</scope>
    <source>
        <strain evidence="7 8">Hma8</strain>
    </source>
</reference>
<dbReference type="Pfam" id="PF07690">
    <property type="entry name" value="MFS_1"/>
    <property type="match status" value="1"/>
</dbReference>
<feature type="transmembrane region" description="Helical" evidence="6">
    <location>
        <begin position="172"/>
        <end position="190"/>
    </location>
</feature>
<feature type="transmembrane region" description="Helical" evidence="6">
    <location>
        <begin position="227"/>
        <end position="254"/>
    </location>
</feature>
<feature type="transmembrane region" description="Helical" evidence="6">
    <location>
        <begin position="101"/>
        <end position="122"/>
    </location>
</feature>
<comment type="caution">
    <text evidence="7">The sequence shown here is derived from an EMBL/GenBank/DDBJ whole genome shotgun (WGS) entry which is preliminary data.</text>
</comment>
<name>A0A0F4LKE4_9LACO</name>
<proteinExistence type="predicted"/>
<evidence type="ECO:0000256" key="3">
    <source>
        <dbReference type="ARBA" id="ARBA00022692"/>
    </source>
</evidence>
<dbReference type="STRING" id="1218507.JF74_00330"/>
<sequence>MNIFLKNKNYRKFTLASWLSGAGNILFYLALMTYASKLKNYSLALSLIAITESLPDLIQSFSGYLADRTHNKYRVIVWLAVIRFALYMLVGLLFATNIAGWNLVLMVIGLNFVSDLSGMYSGGLQTPLIVGLVGENEMAEAQGFTSGVSQLITLVAQFVGSGLLLFMSYSELAIVNALTFLAAGLLYANIGTNVHKQQPEQTEEVNDQNFFATIGSSFKQVRQAHGLLTIVLVVAMLNGLLSSVQPLISIVIAGNKSMLIGSYSFTIALLGAAAAIGLALGSAVGTKLLKNTSLFQLSLLSTISSAIMAIVILNKNIVFCLILMTTLGFLAGTSSPKLMQWLVISVDRKILSSSAGLLNTILAIAGPLMTTLFTTIAGTINVNYALYGVLVLSAIVFTVTLIVMIKVNKTKQAEIA</sequence>
<evidence type="ECO:0000256" key="4">
    <source>
        <dbReference type="ARBA" id="ARBA00022989"/>
    </source>
</evidence>
<feature type="transmembrane region" description="Helical" evidence="6">
    <location>
        <begin position="12"/>
        <end position="31"/>
    </location>
</feature>
<dbReference type="OrthoDB" id="2989542at2"/>
<dbReference type="PANTHER" id="PTHR23513:SF6">
    <property type="entry name" value="MAJOR FACILITATOR SUPERFAMILY ASSOCIATED DOMAIN-CONTAINING PROTEIN"/>
    <property type="match status" value="1"/>
</dbReference>
<accession>A0A0F4LKE4</accession>
<feature type="transmembrane region" description="Helical" evidence="6">
    <location>
        <begin position="356"/>
        <end position="378"/>
    </location>
</feature>
<dbReference type="InterPro" id="IPR011701">
    <property type="entry name" value="MFS"/>
</dbReference>
<dbReference type="PATRIC" id="fig|1218507.3.peg.186"/>
<organism evidence="7 8">
    <name type="scientific">Lactobacillus melliventris</name>
    <dbReference type="NCBI Taxonomy" id="1218507"/>
    <lineage>
        <taxon>Bacteria</taxon>
        <taxon>Bacillati</taxon>
        <taxon>Bacillota</taxon>
        <taxon>Bacilli</taxon>
        <taxon>Lactobacillales</taxon>
        <taxon>Lactobacillaceae</taxon>
        <taxon>Lactobacillus</taxon>
    </lineage>
</organism>
<dbReference type="PANTHER" id="PTHR23513">
    <property type="entry name" value="INTEGRAL MEMBRANE EFFLUX PROTEIN-RELATED"/>
    <property type="match status" value="1"/>
</dbReference>
<feature type="transmembrane region" description="Helical" evidence="6">
    <location>
        <begin position="143"/>
        <end position="166"/>
    </location>
</feature>
<evidence type="ECO:0000313" key="8">
    <source>
        <dbReference type="Proteomes" id="UP000033531"/>
    </source>
</evidence>
<feature type="transmembrane region" description="Helical" evidence="6">
    <location>
        <begin position="75"/>
        <end position="95"/>
    </location>
</feature>
<dbReference type="Proteomes" id="UP000033531">
    <property type="component" value="Unassembled WGS sequence"/>
</dbReference>
<keyword evidence="3 6" id="KW-0812">Transmembrane</keyword>
<dbReference type="InterPro" id="IPR036259">
    <property type="entry name" value="MFS_trans_sf"/>
</dbReference>
<gene>
    <name evidence="7" type="ORF">JF74_00330</name>
</gene>
<keyword evidence="4 6" id="KW-1133">Transmembrane helix</keyword>
<evidence type="ECO:0000256" key="5">
    <source>
        <dbReference type="ARBA" id="ARBA00023136"/>
    </source>
</evidence>
<dbReference type="Gene3D" id="1.20.1250.20">
    <property type="entry name" value="MFS general substrate transporter like domains"/>
    <property type="match status" value="1"/>
</dbReference>
<dbReference type="EMBL" id="JXLI01000001">
    <property type="protein sequence ID" value="KJY58719.1"/>
    <property type="molecule type" value="Genomic_DNA"/>
</dbReference>